<dbReference type="PANTHER" id="PTHR15154">
    <property type="entry name" value="HAMARTIN"/>
    <property type="match status" value="1"/>
</dbReference>
<dbReference type="PANTHER" id="PTHR15154:SF2">
    <property type="entry name" value="HAMARTIN"/>
    <property type="match status" value="1"/>
</dbReference>
<dbReference type="InterPro" id="IPR007483">
    <property type="entry name" value="Hamartin"/>
</dbReference>
<dbReference type="AlphaFoldDB" id="A0A4Q1BNR0"/>
<gene>
    <name evidence="2" type="ORF">M231_03174</name>
</gene>
<keyword evidence="3" id="KW-1185">Reference proteome</keyword>
<organism evidence="2 3">
    <name type="scientific">Tremella mesenterica</name>
    <name type="common">Jelly fungus</name>
    <dbReference type="NCBI Taxonomy" id="5217"/>
    <lineage>
        <taxon>Eukaryota</taxon>
        <taxon>Fungi</taxon>
        <taxon>Dikarya</taxon>
        <taxon>Basidiomycota</taxon>
        <taxon>Agaricomycotina</taxon>
        <taxon>Tremellomycetes</taxon>
        <taxon>Tremellales</taxon>
        <taxon>Tremellaceae</taxon>
        <taxon>Tremella</taxon>
    </lineage>
</organism>
<dbReference type="STRING" id="5217.A0A4Q1BNR0"/>
<dbReference type="GO" id="GO:0032007">
    <property type="term" value="P:negative regulation of TOR signaling"/>
    <property type="evidence" value="ECO:0007669"/>
    <property type="project" value="TreeGrafter"/>
</dbReference>
<dbReference type="GO" id="GO:0051726">
    <property type="term" value="P:regulation of cell cycle"/>
    <property type="evidence" value="ECO:0007669"/>
    <property type="project" value="TreeGrafter"/>
</dbReference>
<reference evidence="2 3" key="1">
    <citation type="submission" date="2016-06" db="EMBL/GenBank/DDBJ databases">
        <title>Evolution of pathogenesis and genome organization in the Tremellales.</title>
        <authorList>
            <person name="Cuomo C."/>
            <person name="Litvintseva A."/>
            <person name="Heitman J."/>
            <person name="Chen Y."/>
            <person name="Sun S."/>
            <person name="Springer D."/>
            <person name="Dromer F."/>
            <person name="Young S."/>
            <person name="Zeng Q."/>
            <person name="Chapman S."/>
            <person name="Gujja S."/>
            <person name="Saif S."/>
            <person name="Birren B."/>
        </authorList>
    </citation>
    <scope>NUCLEOTIDE SEQUENCE [LARGE SCALE GENOMIC DNA]</scope>
    <source>
        <strain evidence="2 3">ATCC 28783</strain>
    </source>
</reference>
<dbReference type="OrthoDB" id="28737at2759"/>
<sequence>MGTEPGQQPDNLDTLDAIVTPPLNFQSQDEALNWARRDAALEDGSTVDVLVTGLKARTLDPGSWVKAWVDEPERPIRLRKVLLIWGSQETDVRHSREIADRQVFLTLCAERFADPKSRLPIAILITDFILTPGDEAGESKDSIILNKLVESPLLILILRSLLLDTDCRSVLTCLALILSIIPLAPVQFSSHLPNLLVVLGRILCWNGWPPGELAYSGKPSITSAPTASPDLEWHIASSPNLLAGDDPAATKTEGEGIARQWLVVLYGLWPSNVLAFLRNPVDYLEGLGVKSVYAVQWADVWPPRYLAKRGEVILSDFAVHPHLMYFTLAQEREDERRWETYDTPQIVALCHLVAHSEARHPSRSDVFDESPVVDSQYLSTSILGHGGIPREKEESQQDTQKLKLDLLYSERLRKQYLSHIGRLHKSNLRFTSDEVEVHNFVNHIKEQDKTISTLTEELSHQKMEASMAHQKHTKWQERLRDQVAALRDEKRGWQTQVSQLSSALADVRVVAQKQKEELAVIKNE</sequence>
<dbReference type="GO" id="GO:0033596">
    <property type="term" value="C:TSC1-TSC2 complex"/>
    <property type="evidence" value="ECO:0007669"/>
    <property type="project" value="TreeGrafter"/>
</dbReference>
<dbReference type="InParanoid" id="A0A4Q1BNR0"/>
<accession>A0A4Q1BNR0</accession>
<dbReference type="EMBL" id="SDIL01000030">
    <property type="protein sequence ID" value="RXK39505.1"/>
    <property type="molecule type" value="Genomic_DNA"/>
</dbReference>
<comment type="caution">
    <text evidence="2">The sequence shown here is derived from an EMBL/GenBank/DDBJ whole genome shotgun (WGS) entry which is preliminary data.</text>
</comment>
<keyword evidence="1" id="KW-0175">Coiled coil</keyword>
<protein>
    <submittedName>
        <fullName evidence="2">Uncharacterized protein</fullName>
    </submittedName>
</protein>
<dbReference type="Proteomes" id="UP000289152">
    <property type="component" value="Unassembled WGS sequence"/>
</dbReference>
<evidence type="ECO:0000313" key="2">
    <source>
        <dbReference type="EMBL" id="RXK39505.1"/>
    </source>
</evidence>
<feature type="coiled-coil region" evidence="1">
    <location>
        <begin position="476"/>
        <end position="524"/>
    </location>
</feature>
<evidence type="ECO:0000313" key="3">
    <source>
        <dbReference type="Proteomes" id="UP000289152"/>
    </source>
</evidence>
<proteinExistence type="predicted"/>
<name>A0A4Q1BNR0_TREME</name>
<evidence type="ECO:0000256" key="1">
    <source>
        <dbReference type="SAM" id="Coils"/>
    </source>
</evidence>